<feature type="compositionally biased region" description="Low complexity" evidence="1">
    <location>
        <begin position="108"/>
        <end position="120"/>
    </location>
</feature>
<reference evidence="3 4" key="1">
    <citation type="submission" date="2018-12" db="EMBL/GenBank/DDBJ databases">
        <authorList>
            <person name="Grouzdev D.S."/>
            <person name="Krutkina M.S."/>
        </authorList>
    </citation>
    <scope>NUCLEOTIDE SEQUENCE [LARGE SCALE GENOMIC DNA]</scope>
    <source>
        <strain evidence="3 4">RmlP026</strain>
    </source>
</reference>
<keyword evidence="2" id="KW-1133">Transmembrane helix</keyword>
<keyword evidence="2" id="KW-0812">Transmembrane</keyword>
<feature type="transmembrane region" description="Helical" evidence="2">
    <location>
        <begin position="36"/>
        <end position="59"/>
    </location>
</feature>
<keyword evidence="4" id="KW-1185">Reference proteome</keyword>
<evidence type="ECO:0000256" key="2">
    <source>
        <dbReference type="SAM" id="Phobius"/>
    </source>
</evidence>
<dbReference type="Proteomes" id="UP000290759">
    <property type="component" value="Unassembled WGS sequence"/>
</dbReference>
<evidence type="ECO:0000313" key="3">
    <source>
        <dbReference type="EMBL" id="RYC32958.1"/>
    </source>
</evidence>
<accession>A0A4Q2UAH0</accession>
<reference evidence="3 4" key="2">
    <citation type="submission" date="2019-02" db="EMBL/GenBank/DDBJ databases">
        <title>'Lichenibacterium ramalinii' gen. nov. sp. nov., 'Lichenibacterium minor' gen. nov. sp. nov.</title>
        <authorList>
            <person name="Pankratov T."/>
        </authorList>
    </citation>
    <scope>NUCLEOTIDE SEQUENCE [LARGE SCALE GENOMIC DNA]</scope>
    <source>
        <strain evidence="3 4">RmlP026</strain>
    </source>
</reference>
<evidence type="ECO:0008006" key="5">
    <source>
        <dbReference type="Google" id="ProtNLM"/>
    </source>
</evidence>
<organism evidence="3 4">
    <name type="scientific">Lichenibacterium minor</name>
    <dbReference type="NCBI Taxonomy" id="2316528"/>
    <lineage>
        <taxon>Bacteria</taxon>
        <taxon>Pseudomonadati</taxon>
        <taxon>Pseudomonadota</taxon>
        <taxon>Alphaproteobacteria</taxon>
        <taxon>Hyphomicrobiales</taxon>
        <taxon>Lichenihabitantaceae</taxon>
        <taxon>Lichenibacterium</taxon>
    </lineage>
</organism>
<protein>
    <recommendedName>
        <fullName evidence="5">DUF308 domain-containing protein</fullName>
    </recommendedName>
</protein>
<dbReference type="AlphaFoldDB" id="A0A4Q2UAH0"/>
<evidence type="ECO:0000313" key="4">
    <source>
        <dbReference type="Proteomes" id="UP000290759"/>
    </source>
</evidence>
<feature type="region of interest" description="Disordered" evidence="1">
    <location>
        <begin position="108"/>
        <end position="152"/>
    </location>
</feature>
<sequence length="215" mass="22049">MAWVIAVLGAALAAGGGVSLWNGSGYIRLDWGQAETVAGTVALSAGVVTLAIAAVLFTLRDLARRQPLAAASGVGLEAVHLPDDAGTPAPPARRSLAGRLATVGLPKAETAAPDAPVAAPDLDEPFTDSHPLHDPTPSAPPEPLPDPRARAVPEAPRPIAPMLPEAPTVVGRYEANGASYVLFSDGTIEVETDSGTHRFASMAALKDHIERQDAV</sequence>
<name>A0A4Q2UAH0_9HYPH</name>
<comment type="caution">
    <text evidence="3">The sequence shown here is derived from an EMBL/GenBank/DDBJ whole genome shotgun (WGS) entry which is preliminary data.</text>
</comment>
<dbReference type="OrthoDB" id="8455715at2"/>
<proteinExistence type="predicted"/>
<dbReference type="RefSeq" id="WP_129224417.1">
    <property type="nucleotide sequence ID" value="NZ_QYBB01000004.1"/>
</dbReference>
<keyword evidence="2" id="KW-0472">Membrane</keyword>
<gene>
    <name evidence="3" type="ORF">D3273_05720</name>
</gene>
<evidence type="ECO:0000256" key="1">
    <source>
        <dbReference type="SAM" id="MobiDB-lite"/>
    </source>
</evidence>
<dbReference type="EMBL" id="QYBB01000004">
    <property type="protein sequence ID" value="RYC32958.1"/>
    <property type="molecule type" value="Genomic_DNA"/>
</dbReference>